<dbReference type="Gene3D" id="3.10.310.10">
    <property type="entry name" value="Diaminopimelate Epimerase, Chain A, domain 1"/>
    <property type="match status" value="2"/>
</dbReference>
<dbReference type="GO" id="GO:0016853">
    <property type="term" value="F:isomerase activity"/>
    <property type="evidence" value="ECO:0007669"/>
    <property type="project" value="UniProtKB-KW"/>
</dbReference>
<evidence type="ECO:0000256" key="1">
    <source>
        <dbReference type="ARBA" id="ARBA00007673"/>
    </source>
</evidence>
<evidence type="ECO:0000313" key="4">
    <source>
        <dbReference type="Proteomes" id="UP000319213"/>
    </source>
</evidence>
<name>A0A543IYS7_9ACTN</name>
<dbReference type="AlphaFoldDB" id="A0A543IYS7"/>
<keyword evidence="2" id="KW-0413">Isomerase</keyword>
<dbReference type="EMBL" id="VFPQ01000001">
    <property type="protein sequence ID" value="TQM75701.1"/>
    <property type="molecule type" value="Genomic_DNA"/>
</dbReference>
<gene>
    <name evidence="3" type="ORF">FHX40_2418</name>
</gene>
<sequence>MAATPHPVIEKAIREGVRCMLMRGGTSKGAYFLAEDLPEDPALRDELLLRIMGTPDPRQIDGIGGATTLTSKVAIVSRSATPDADVDYLFLQLGVEEPTVSDKQNCGNILAGIGPFAVERGLVPAGQETTRVRIRMVNSGSLATATFPTPGGVVEYRGDTAISGVPGTAAAVDLEFADTEGSVTGSLLPTGNVRDVIDGIEVTCIDNGMPVVVARASDFGLTGYESPEELAADEALRERIQSLRLQAGKLMGLGDVSAASVPKTTLVAPPRAGGIISTRTFIPLKPHTAIGVLGAVTVATALLIEDAVGHELAVLPEPGTPLKVEHPTGTFEVGVELDSSATPPRVRRSSLVRTARKLFDGIVYARGW</sequence>
<keyword evidence="4" id="KW-1185">Reference proteome</keyword>
<dbReference type="InterPro" id="IPR047687">
    <property type="entry name" value="OMA_tautomer-like"/>
</dbReference>
<dbReference type="PANTHER" id="PTHR43709:SF3">
    <property type="entry name" value="ISOMERASE YBHH-RELATED"/>
    <property type="match status" value="1"/>
</dbReference>
<reference evidence="3 4" key="1">
    <citation type="submission" date="2019-06" db="EMBL/GenBank/DDBJ databases">
        <title>Sequencing the genomes of 1000 actinobacteria strains.</title>
        <authorList>
            <person name="Klenk H.-P."/>
        </authorList>
    </citation>
    <scope>NUCLEOTIDE SEQUENCE [LARGE SCALE GENOMIC DNA]</scope>
    <source>
        <strain evidence="3 4">DSM 43186</strain>
    </source>
</reference>
<comment type="caution">
    <text evidence="3">The sequence shown here is derived from an EMBL/GenBank/DDBJ whole genome shotgun (WGS) entry which is preliminary data.</text>
</comment>
<dbReference type="InterPro" id="IPR007400">
    <property type="entry name" value="PrpF-like"/>
</dbReference>
<accession>A0A543IYS7</accession>
<evidence type="ECO:0000313" key="3">
    <source>
        <dbReference type="EMBL" id="TQM75701.1"/>
    </source>
</evidence>
<evidence type="ECO:0000256" key="2">
    <source>
        <dbReference type="ARBA" id="ARBA00023235"/>
    </source>
</evidence>
<dbReference type="Proteomes" id="UP000319213">
    <property type="component" value="Unassembled WGS sequence"/>
</dbReference>
<dbReference type="SUPFAM" id="SSF54506">
    <property type="entry name" value="Diaminopimelate epimerase-like"/>
    <property type="match status" value="2"/>
</dbReference>
<organism evidence="3 4">
    <name type="scientific">Thermopolyspora flexuosa</name>
    <dbReference type="NCBI Taxonomy" id="103836"/>
    <lineage>
        <taxon>Bacteria</taxon>
        <taxon>Bacillati</taxon>
        <taxon>Actinomycetota</taxon>
        <taxon>Actinomycetes</taxon>
        <taxon>Streptosporangiales</taxon>
        <taxon>Streptosporangiaceae</taxon>
        <taxon>Thermopolyspora</taxon>
    </lineage>
</organism>
<dbReference type="Pfam" id="PF04303">
    <property type="entry name" value="PrpF"/>
    <property type="match status" value="1"/>
</dbReference>
<dbReference type="PANTHER" id="PTHR43709">
    <property type="entry name" value="ACONITATE ISOMERASE-RELATED"/>
    <property type="match status" value="1"/>
</dbReference>
<dbReference type="NCBIfam" id="NF033377">
    <property type="entry name" value="OMA_tautomer"/>
    <property type="match status" value="1"/>
</dbReference>
<proteinExistence type="inferred from homology"/>
<comment type="similarity">
    <text evidence="1">Belongs to the PrpF family.</text>
</comment>
<dbReference type="RefSeq" id="WP_211350240.1">
    <property type="nucleotide sequence ID" value="NZ_BMPV01000001.1"/>
</dbReference>
<protein>
    <submittedName>
        <fullName evidence="3">4-oxalomesaconate tautomerase</fullName>
    </submittedName>
</protein>